<dbReference type="PANTHER" id="PTHR43709:SF2">
    <property type="entry name" value="DUF453 DOMAIN PROTEIN (AFU_ORTHOLOGUE AFUA_6G00360)"/>
    <property type="match status" value="1"/>
</dbReference>
<keyword evidence="2" id="KW-0413">Isomerase</keyword>
<comment type="similarity">
    <text evidence="1">Belongs to the PrpF family.</text>
</comment>
<protein>
    <submittedName>
        <fullName evidence="3">PrpF domain-containing protein</fullName>
    </submittedName>
</protein>
<evidence type="ECO:0000256" key="1">
    <source>
        <dbReference type="ARBA" id="ARBA00007673"/>
    </source>
</evidence>
<keyword evidence="4" id="KW-1185">Reference proteome</keyword>
<dbReference type="Proteomes" id="UP001551584">
    <property type="component" value="Unassembled WGS sequence"/>
</dbReference>
<sequence>MIGDIVQAEGAPGPTLVLHRDRLPAGALASRAELAAVRGWLERTGRGHIRKLALIGSSADPSYDLDYRFVQCLPEGFDFRAGCGHSLLAAVAGTGRPGAVRVRAVTTNDAVVCVPEPRGTHTVRLERTAGFADLLPTGRPAERLCGLSVSIVRYGNPYVFVDARDLGLHSERALFGAGPAVLGELTAVRAAAARLLGMPPWGALPKVAAVGSYAPGRLSARAVTVSGWHPALALTGSICMAAGTVVPGTVPSQLARENNTACEAPSRTVRRPHRSLCISTRLGPVHVSADVTAERLEHVAVHGKRVRVIERAVPLPWRIHVTA</sequence>
<dbReference type="RefSeq" id="WP_359278123.1">
    <property type="nucleotide sequence ID" value="NZ_JBEZNA010000123.1"/>
</dbReference>
<dbReference type="InterPro" id="IPR007400">
    <property type="entry name" value="PrpF-like"/>
</dbReference>
<comment type="caution">
    <text evidence="3">The sequence shown here is derived from an EMBL/GenBank/DDBJ whole genome shotgun (WGS) entry which is preliminary data.</text>
</comment>
<proteinExistence type="inferred from homology"/>
<dbReference type="PANTHER" id="PTHR43709">
    <property type="entry name" value="ACONITATE ISOMERASE-RELATED"/>
    <property type="match status" value="1"/>
</dbReference>
<reference evidence="3 4" key="1">
    <citation type="submission" date="2024-06" db="EMBL/GenBank/DDBJ databases">
        <title>The Natural Products Discovery Center: Release of the First 8490 Sequenced Strains for Exploring Actinobacteria Biosynthetic Diversity.</title>
        <authorList>
            <person name="Kalkreuter E."/>
            <person name="Kautsar S.A."/>
            <person name="Yang D."/>
            <person name="Bader C.D."/>
            <person name="Teijaro C.N."/>
            <person name="Fluegel L."/>
            <person name="Davis C.M."/>
            <person name="Simpson J.R."/>
            <person name="Lauterbach L."/>
            <person name="Steele A.D."/>
            <person name="Gui C."/>
            <person name="Meng S."/>
            <person name="Li G."/>
            <person name="Viehrig K."/>
            <person name="Ye F."/>
            <person name="Su P."/>
            <person name="Kiefer A.F."/>
            <person name="Nichols A."/>
            <person name="Cepeda A.J."/>
            <person name="Yan W."/>
            <person name="Fan B."/>
            <person name="Jiang Y."/>
            <person name="Adhikari A."/>
            <person name="Zheng C.-J."/>
            <person name="Schuster L."/>
            <person name="Cowan T.M."/>
            <person name="Smanski M.J."/>
            <person name="Chevrette M.G."/>
            <person name="De Carvalho L.P.S."/>
            <person name="Shen B."/>
        </authorList>
    </citation>
    <scope>NUCLEOTIDE SEQUENCE [LARGE SCALE GENOMIC DNA]</scope>
    <source>
        <strain evidence="3 4">NPDC048117</strain>
    </source>
</reference>
<dbReference type="Gene3D" id="3.10.310.10">
    <property type="entry name" value="Diaminopimelate Epimerase, Chain A, domain 1"/>
    <property type="match status" value="1"/>
</dbReference>
<name>A0ABV3EZ70_9ACTN</name>
<evidence type="ECO:0000313" key="3">
    <source>
        <dbReference type="EMBL" id="MEU9581470.1"/>
    </source>
</evidence>
<gene>
    <name evidence="3" type="ORF">AB0D95_30095</name>
</gene>
<dbReference type="SUPFAM" id="SSF54506">
    <property type="entry name" value="Diaminopimelate epimerase-like"/>
    <property type="match status" value="2"/>
</dbReference>
<dbReference type="Pfam" id="PF04303">
    <property type="entry name" value="PrpF"/>
    <property type="match status" value="1"/>
</dbReference>
<evidence type="ECO:0000256" key="2">
    <source>
        <dbReference type="ARBA" id="ARBA00023235"/>
    </source>
</evidence>
<dbReference type="EMBL" id="JBEZNA010000123">
    <property type="protein sequence ID" value="MEU9581470.1"/>
    <property type="molecule type" value="Genomic_DNA"/>
</dbReference>
<organism evidence="3 4">
    <name type="scientific">Streptomyces chilikensis</name>
    <dbReference type="NCBI Taxonomy" id="1194079"/>
    <lineage>
        <taxon>Bacteria</taxon>
        <taxon>Bacillati</taxon>
        <taxon>Actinomycetota</taxon>
        <taxon>Actinomycetes</taxon>
        <taxon>Kitasatosporales</taxon>
        <taxon>Streptomycetaceae</taxon>
        <taxon>Streptomyces</taxon>
    </lineage>
</organism>
<accession>A0ABV3EZ70</accession>
<evidence type="ECO:0000313" key="4">
    <source>
        <dbReference type="Proteomes" id="UP001551584"/>
    </source>
</evidence>